<dbReference type="Pfam" id="PF09480">
    <property type="entry name" value="PrgH"/>
    <property type="match status" value="1"/>
</dbReference>
<keyword evidence="1" id="KW-0472">Membrane</keyword>
<accession>A0A8X8FQ52</accession>
<evidence type="ECO:0000256" key="1">
    <source>
        <dbReference type="SAM" id="Phobius"/>
    </source>
</evidence>
<keyword evidence="3" id="KW-1185">Reference proteome</keyword>
<feature type="transmembrane region" description="Helical" evidence="1">
    <location>
        <begin position="144"/>
        <end position="164"/>
    </location>
</feature>
<dbReference type="Gene3D" id="3.30.300.170">
    <property type="match status" value="1"/>
</dbReference>
<keyword evidence="1" id="KW-1133">Transmembrane helix</keyword>
<evidence type="ECO:0000313" key="3">
    <source>
        <dbReference type="Proteomes" id="UP000636938"/>
    </source>
</evidence>
<protein>
    <recommendedName>
        <fullName evidence="4">Type III secretion protein</fullName>
    </recommendedName>
</protein>
<reference evidence="2 3" key="1">
    <citation type="submission" date="2020-08" db="EMBL/GenBank/DDBJ databases">
        <title>A Genomic Blueprint of the Chicken Gut Microbiome.</title>
        <authorList>
            <person name="Gilroy R."/>
            <person name="Ravi A."/>
            <person name="Getino M."/>
            <person name="Pursley I."/>
            <person name="Horton D.L."/>
            <person name="Alikhan N.-F."/>
            <person name="Baker D."/>
            <person name="Gharbi K."/>
            <person name="Hall N."/>
            <person name="Watson M."/>
            <person name="Adriaenssens E.M."/>
            <person name="Foster-Nyarko E."/>
            <person name="Jarju S."/>
            <person name="Secka A."/>
            <person name="Antonio M."/>
            <person name="Oren A."/>
            <person name="Chaudhuri R."/>
            <person name="La Ragione R.M."/>
            <person name="Hildebrand F."/>
            <person name="Pallen M.J."/>
        </authorList>
    </citation>
    <scope>NUCLEOTIDE SEQUENCE [LARGE SCALE GENOMIC DNA]</scope>
    <source>
        <strain evidence="2 3">Sa5BUN4</strain>
    </source>
</reference>
<name>A0A8X8FQ52_9GAMM</name>
<dbReference type="RefSeq" id="WP_191770732.1">
    <property type="nucleotide sequence ID" value="NZ_JACSQS010000009.1"/>
</dbReference>
<dbReference type="Gene3D" id="2.60.200.20">
    <property type="match status" value="1"/>
</dbReference>
<sequence length="394" mass="42614">MSYVLKILAGTLNGVEYAVAEGETVFHVGPQDDLANGRAERLLGASEAAYFIPADPPPAAFAIRWTADQPGLQLGARSNDQAAWAWRPLTPQQPVQAGGIHFAVREASAEWSTNVLNFVAPALPVGYPVDAMNANPLPMRRRGALLLGITALLAVAMTAGWFYWQHQPETRVRGLAAVLASAPVDYAIAAGNDGRLYAFSDSPAARAWGERASRRVQRRTDVHLLRRQEALRLEQVLITAGVELVVVRLDDPARPEVVLSGQLTTARSARVTTLLAAQAPYVVQPRVSSISDQALLALARQEMAVLGISTRTEPRGQRVSVVNDVFLDDAGLNAMAGAARAFHQRWGVRRISVAPQLWDDLLQGRSYRYSPGQLLTVGSGRWDYAGAANRHAAP</sequence>
<comment type="caution">
    <text evidence="2">The sequence shown here is derived from an EMBL/GenBank/DDBJ whole genome shotgun (WGS) entry which is preliminary data.</text>
</comment>
<organism evidence="2 3">
    <name type="scientific">Stenotrophomonas lacuserhaii</name>
    <dbReference type="NCBI Taxonomy" id="2760084"/>
    <lineage>
        <taxon>Bacteria</taxon>
        <taxon>Pseudomonadati</taxon>
        <taxon>Pseudomonadota</taxon>
        <taxon>Gammaproteobacteria</taxon>
        <taxon>Lysobacterales</taxon>
        <taxon>Lysobacteraceae</taxon>
        <taxon>Stenotrophomonas</taxon>
    </lineage>
</organism>
<dbReference type="Proteomes" id="UP000636938">
    <property type="component" value="Unassembled WGS sequence"/>
</dbReference>
<proteinExistence type="predicted"/>
<evidence type="ECO:0008006" key="4">
    <source>
        <dbReference type="Google" id="ProtNLM"/>
    </source>
</evidence>
<dbReference type="EMBL" id="JACSQS010000009">
    <property type="protein sequence ID" value="MBD7954562.1"/>
    <property type="molecule type" value="Genomic_DNA"/>
</dbReference>
<dbReference type="GO" id="GO:0016020">
    <property type="term" value="C:membrane"/>
    <property type="evidence" value="ECO:0007669"/>
    <property type="project" value="InterPro"/>
</dbReference>
<keyword evidence="1" id="KW-0812">Transmembrane</keyword>
<dbReference type="AlphaFoldDB" id="A0A8X8FQ52"/>
<gene>
    <name evidence="2" type="ORF">H9654_10165</name>
</gene>
<evidence type="ECO:0000313" key="2">
    <source>
        <dbReference type="EMBL" id="MBD7954562.1"/>
    </source>
</evidence>
<dbReference type="InterPro" id="IPR019029">
    <property type="entry name" value="T3SS_PrgH/EprH-like"/>
</dbReference>